<proteinExistence type="predicted"/>
<gene>
    <name evidence="1" type="ORF">CDAR_92271</name>
</gene>
<comment type="caution">
    <text evidence="1">The sequence shown here is derived from an EMBL/GenBank/DDBJ whole genome shotgun (WGS) entry which is preliminary data.</text>
</comment>
<accession>A0AAV4S6U1</accession>
<name>A0AAV4S6U1_9ARAC</name>
<evidence type="ECO:0000313" key="2">
    <source>
        <dbReference type="Proteomes" id="UP001054837"/>
    </source>
</evidence>
<sequence length="113" mass="12991">MMPPNTFPLLNTLTLSTTRLHKSNELHRQELLNMNMITIQLINNSVQAKSEMRFMALPSRAFQKFTDIVIDIRDGIYAIFCGSSTNAFQVLGNPEEIIIIDIHWALMKESMHK</sequence>
<keyword evidence="2" id="KW-1185">Reference proteome</keyword>
<reference evidence="1 2" key="1">
    <citation type="submission" date="2021-06" db="EMBL/GenBank/DDBJ databases">
        <title>Caerostris darwini draft genome.</title>
        <authorList>
            <person name="Kono N."/>
            <person name="Arakawa K."/>
        </authorList>
    </citation>
    <scope>NUCLEOTIDE SEQUENCE [LARGE SCALE GENOMIC DNA]</scope>
</reference>
<dbReference type="Proteomes" id="UP001054837">
    <property type="component" value="Unassembled WGS sequence"/>
</dbReference>
<dbReference type="AlphaFoldDB" id="A0AAV4S6U1"/>
<evidence type="ECO:0000313" key="1">
    <source>
        <dbReference type="EMBL" id="GIY29968.1"/>
    </source>
</evidence>
<protein>
    <submittedName>
        <fullName evidence="1">Uncharacterized protein</fullName>
    </submittedName>
</protein>
<dbReference type="EMBL" id="BPLQ01007421">
    <property type="protein sequence ID" value="GIY29968.1"/>
    <property type="molecule type" value="Genomic_DNA"/>
</dbReference>
<organism evidence="1 2">
    <name type="scientific">Caerostris darwini</name>
    <dbReference type="NCBI Taxonomy" id="1538125"/>
    <lineage>
        <taxon>Eukaryota</taxon>
        <taxon>Metazoa</taxon>
        <taxon>Ecdysozoa</taxon>
        <taxon>Arthropoda</taxon>
        <taxon>Chelicerata</taxon>
        <taxon>Arachnida</taxon>
        <taxon>Araneae</taxon>
        <taxon>Araneomorphae</taxon>
        <taxon>Entelegynae</taxon>
        <taxon>Araneoidea</taxon>
        <taxon>Araneidae</taxon>
        <taxon>Caerostris</taxon>
    </lineage>
</organism>